<dbReference type="HAMAP" id="MF_00055">
    <property type="entry name" value="MEMO1"/>
    <property type="match status" value="1"/>
</dbReference>
<dbReference type="PANTHER" id="PTHR11060:SF0">
    <property type="entry name" value="PROTEIN MEMO1"/>
    <property type="match status" value="1"/>
</dbReference>
<dbReference type="Proteomes" id="UP000033647">
    <property type="component" value="Unassembled WGS sequence"/>
</dbReference>
<dbReference type="CDD" id="cd14820">
    <property type="entry name" value="TRAX"/>
    <property type="match status" value="1"/>
</dbReference>
<accession>A0A0F4GGL2</accession>
<dbReference type="GO" id="GO:0043565">
    <property type="term" value="F:sequence-specific DNA binding"/>
    <property type="evidence" value="ECO:0007669"/>
    <property type="project" value="InterPro"/>
</dbReference>
<dbReference type="STRING" id="1047168.A0A0F4GGL2"/>
<evidence type="ECO:0000313" key="2">
    <source>
        <dbReference type="EMBL" id="KJX95355.1"/>
    </source>
</evidence>
<dbReference type="AlphaFoldDB" id="A0A0F4GGL2"/>
<gene>
    <name evidence="2" type="ORF">TI39_contig4118g00025</name>
</gene>
<keyword evidence="3" id="KW-1185">Reference proteome</keyword>
<dbReference type="PANTHER" id="PTHR11060">
    <property type="entry name" value="PROTEIN MEMO1"/>
    <property type="match status" value="1"/>
</dbReference>
<dbReference type="OrthoDB" id="417112at2759"/>
<proteinExistence type="inferred from homology"/>
<dbReference type="Gene3D" id="3.40.830.10">
    <property type="entry name" value="LigB-like"/>
    <property type="match status" value="1"/>
</dbReference>
<dbReference type="Pfam" id="PF01997">
    <property type="entry name" value="Translin"/>
    <property type="match status" value="1"/>
</dbReference>
<dbReference type="Gene3D" id="1.20.58.200">
    <property type="entry name" value="Translin, domain 2"/>
    <property type="match status" value="1"/>
</dbReference>
<dbReference type="Pfam" id="PF01875">
    <property type="entry name" value="Memo"/>
    <property type="match status" value="1"/>
</dbReference>
<dbReference type="EMBL" id="LAFY01004078">
    <property type="protein sequence ID" value="KJX95355.1"/>
    <property type="molecule type" value="Genomic_DNA"/>
</dbReference>
<evidence type="ECO:0000256" key="1">
    <source>
        <dbReference type="ARBA" id="ARBA00006315"/>
    </source>
</evidence>
<dbReference type="NCBIfam" id="TIGR04336">
    <property type="entry name" value="AmmeMemoSam_B"/>
    <property type="match status" value="1"/>
</dbReference>
<dbReference type="InterPro" id="IPR002737">
    <property type="entry name" value="MEMO1_fam"/>
</dbReference>
<comment type="similarity">
    <text evidence="1">Belongs to the MEMO1 family.</text>
</comment>
<dbReference type="SUPFAM" id="SSF74784">
    <property type="entry name" value="Translin"/>
    <property type="match status" value="1"/>
</dbReference>
<evidence type="ECO:0000313" key="3">
    <source>
        <dbReference type="Proteomes" id="UP000033647"/>
    </source>
</evidence>
<name>A0A0F4GGL2_9PEZI</name>
<organism evidence="2 3">
    <name type="scientific">Zymoseptoria brevis</name>
    <dbReference type="NCBI Taxonomy" id="1047168"/>
    <lineage>
        <taxon>Eukaryota</taxon>
        <taxon>Fungi</taxon>
        <taxon>Dikarya</taxon>
        <taxon>Ascomycota</taxon>
        <taxon>Pezizomycotina</taxon>
        <taxon>Dothideomycetes</taxon>
        <taxon>Dothideomycetidae</taxon>
        <taxon>Mycosphaerellales</taxon>
        <taxon>Mycosphaerellaceae</taxon>
        <taxon>Zymoseptoria</taxon>
    </lineage>
</organism>
<sequence>MSKGQTIRDCSHAGSWYSDSASKLNAELDGWLAAVDAPVTCIGPKSEGEQVQQLPVPGARMIIAPHAGYSYSGPAAAWPYKAWDVSKAKKVFLLGPSHHHYLTKAALSRCTQYATPIGNLTIDRETTAELHATGVFEWMSQSVDEQEHSLEMHLPYIYKMLSRTFGEDSAHFPPLVPLMIGNTSPSTEKALGRSLAPYLADPSNAFVISSDFAHWGLRFRYTYYRPSTGAAVELTSSSRSPKEPAIHDSIKTVDFESMGACESGNHDEWLGQLEDTGNTVCGRHPIGVMMAAVEEVRKGAARQGIGAFKFVRERIIKASRDITAASKKIIFTLQRIRAVKQPLPEHVVKSNQQYYDIISERFASVSQDLQGLNAHRYARQISGGCQEWMEAASFQHYLTTAQLLTYEESVVLMRSLDPQGPGVELSPEDYLLGIYDMTGELMRFSITAMATSGSLPMIKDEPMIKDDDEEEAMTDVASVGSERSVLNDMRALRSALEAFNAGYGPFAKDSEKKMEVMRQSVEKVERSLYGLVVRGAERPKGWLPDADGPRAVEVEG</sequence>
<dbReference type="InterPro" id="IPR002848">
    <property type="entry name" value="Translin_fam"/>
</dbReference>
<protein>
    <submittedName>
        <fullName evidence="2">Uncharacterized protein</fullName>
    </submittedName>
</protein>
<dbReference type="InterPro" id="IPR016069">
    <property type="entry name" value="Translin_C"/>
</dbReference>
<comment type="caution">
    <text evidence="2">The sequence shown here is derived from an EMBL/GenBank/DDBJ whole genome shotgun (WGS) entry which is preliminary data.</text>
</comment>
<dbReference type="InterPro" id="IPR036081">
    <property type="entry name" value="Translin_sf"/>
</dbReference>
<reference evidence="2 3" key="1">
    <citation type="submission" date="2015-03" db="EMBL/GenBank/DDBJ databases">
        <title>RNA-seq based gene annotation and comparative genomics of four Zymoseptoria species reveal species-specific pathogenicity related genes and transposable element activity.</title>
        <authorList>
            <person name="Grandaubert J."/>
            <person name="Bhattacharyya A."/>
            <person name="Stukenbrock E.H."/>
        </authorList>
    </citation>
    <scope>NUCLEOTIDE SEQUENCE [LARGE SCALE GENOMIC DNA]</scope>
    <source>
        <strain evidence="2 3">Zb18110</strain>
    </source>
</reference>
<dbReference type="CDD" id="cd07361">
    <property type="entry name" value="MEMO_like"/>
    <property type="match status" value="1"/>
</dbReference>